<organism evidence="2 3">
    <name type="scientific">Tanacetum coccineum</name>
    <dbReference type="NCBI Taxonomy" id="301880"/>
    <lineage>
        <taxon>Eukaryota</taxon>
        <taxon>Viridiplantae</taxon>
        <taxon>Streptophyta</taxon>
        <taxon>Embryophyta</taxon>
        <taxon>Tracheophyta</taxon>
        <taxon>Spermatophyta</taxon>
        <taxon>Magnoliopsida</taxon>
        <taxon>eudicotyledons</taxon>
        <taxon>Gunneridae</taxon>
        <taxon>Pentapetalae</taxon>
        <taxon>asterids</taxon>
        <taxon>campanulids</taxon>
        <taxon>Asterales</taxon>
        <taxon>Asteraceae</taxon>
        <taxon>Asteroideae</taxon>
        <taxon>Anthemideae</taxon>
        <taxon>Anthemidinae</taxon>
        <taxon>Tanacetum</taxon>
    </lineage>
</organism>
<evidence type="ECO:0000313" key="2">
    <source>
        <dbReference type="EMBL" id="GJT16399.1"/>
    </source>
</evidence>
<name>A0ABQ5BQ93_9ASTR</name>
<sequence length="950" mass="107067">MAPNLPLEEVGESISLTYSTTTPLSPYSSPLPQIPSPPVPIPPPPPIIPTYAEESLGSRAAGIRRRDALPSPIHETEIPEMWLPLRKRLCRTTPGPRCEVGESSERDCTTTLRACHQSVIELSSTVDWEDDDHIIPKLVDALAGRPEETDSDFRAADADYRRQRQLVETLKIVTSSKVQKTKVTGTAGKNPPPPAKDLQEPEYQRGVENWHQGEDHIEHEVKAKLPQLPKPVYFNSPRHRPTTTTCRSPRAPTAGMINEGILSLLCFSSTCATGMADDLAYSETGARRIMLSAPFVMSWNGPTQFTQCMCHQSQRPIQEAIEWQLLMIGGLPLWLKQEEVGRHSSKLKPNSSQTKAEYRQGLMLPGNGDRKPPLQEQCPQWKTKNQGNGSGVARAYAVGVAGQNPDNNVMTGSLSIGPSEMKELADQLQELSDKGFIRPSSSPWGAPVLFVKKKDGSLRMCIDYRELNKLTVKNRYPLPRIDDYSSNFKGSPCLLNNPLKIGISKAPNGARQFLGLAGYYRRFLKGFSKIDQTNDEGLSKDVSLSGVITRCSKGLGAVLMQSEKRWNEIRKVGTTLRMELASMEGVGYLVYGDLRTRDHARVHKSKLFSSIQFRRKLLDHVLSLPRSSTRARLLLKDSSTRHGIRSHYLCRDPRFESQFSGGHFRKLFGYKFRYEYGISSAMTDKAERPMKTLEDTLRACVIDFGMSGLNICHWSSFRSRYRDSTEDLRESFKLNKECKLLVIVKLSVEEKRIPLVKLDGTSREMSFENGVITPAPNPSPNSSFSLLSVLGRERLTGLNYMDWMRNLRFTLRYENKEYVLDEQIPIIDNDSTQEEIEAHQKYYDDANKVSCIMATSMSPELQKTFKNNWAYEMNQHMKEMFQAKASKERLDAMKSLMACKLKPGASICTFVLEMKGYFGRLESLNMAFNAELSINMILSGLPADYNQFVL</sequence>
<feature type="region of interest" description="Disordered" evidence="1">
    <location>
        <begin position="232"/>
        <end position="251"/>
    </location>
</feature>
<proteinExistence type="predicted"/>
<dbReference type="CDD" id="cd01647">
    <property type="entry name" value="RT_LTR"/>
    <property type="match status" value="1"/>
</dbReference>
<dbReference type="InterPro" id="IPR053134">
    <property type="entry name" value="RNA-dir_DNA_polymerase"/>
</dbReference>
<keyword evidence="3" id="KW-1185">Reference proteome</keyword>
<dbReference type="EMBL" id="BQNB010013470">
    <property type="protein sequence ID" value="GJT16399.1"/>
    <property type="molecule type" value="Genomic_DNA"/>
</dbReference>
<dbReference type="Gene3D" id="3.10.10.10">
    <property type="entry name" value="HIV Type 1 Reverse Transcriptase, subunit A, domain 1"/>
    <property type="match status" value="1"/>
</dbReference>
<evidence type="ECO:0008006" key="4">
    <source>
        <dbReference type="Google" id="ProtNLM"/>
    </source>
</evidence>
<dbReference type="PANTHER" id="PTHR24559">
    <property type="entry name" value="TRANSPOSON TY3-I GAG-POL POLYPROTEIN"/>
    <property type="match status" value="1"/>
</dbReference>
<dbReference type="InterPro" id="IPR043502">
    <property type="entry name" value="DNA/RNA_pol_sf"/>
</dbReference>
<reference evidence="2" key="2">
    <citation type="submission" date="2022-01" db="EMBL/GenBank/DDBJ databases">
        <authorList>
            <person name="Yamashiro T."/>
            <person name="Shiraishi A."/>
            <person name="Satake H."/>
            <person name="Nakayama K."/>
        </authorList>
    </citation>
    <scope>NUCLEOTIDE SEQUENCE</scope>
</reference>
<evidence type="ECO:0000256" key="1">
    <source>
        <dbReference type="SAM" id="MobiDB-lite"/>
    </source>
</evidence>
<dbReference type="Pfam" id="PF14223">
    <property type="entry name" value="Retrotran_gag_2"/>
    <property type="match status" value="1"/>
</dbReference>
<evidence type="ECO:0000313" key="3">
    <source>
        <dbReference type="Proteomes" id="UP001151760"/>
    </source>
</evidence>
<feature type="region of interest" description="Disordered" evidence="1">
    <location>
        <begin position="181"/>
        <end position="201"/>
    </location>
</feature>
<protein>
    <recommendedName>
        <fullName evidence="4">Retrotransposon gag domain-containing protein</fullName>
    </recommendedName>
</protein>
<dbReference type="PANTHER" id="PTHR24559:SF444">
    <property type="entry name" value="REVERSE TRANSCRIPTASE DOMAIN-CONTAINING PROTEIN"/>
    <property type="match status" value="1"/>
</dbReference>
<comment type="caution">
    <text evidence="2">The sequence shown here is derived from an EMBL/GenBank/DDBJ whole genome shotgun (WGS) entry which is preliminary data.</text>
</comment>
<reference evidence="2" key="1">
    <citation type="journal article" date="2022" name="Int. J. Mol. Sci.">
        <title>Draft Genome of Tanacetum Coccineum: Genomic Comparison of Closely Related Tanacetum-Family Plants.</title>
        <authorList>
            <person name="Yamashiro T."/>
            <person name="Shiraishi A."/>
            <person name="Nakayama K."/>
            <person name="Satake H."/>
        </authorList>
    </citation>
    <scope>NUCLEOTIDE SEQUENCE</scope>
</reference>
<dbReference type="Proteomes" id="UP001151760">
    <property type="component" value="Unassembled WGS sequence"/>
</dbReference>
<gene>
    <name evidence="2" type="ORF">Tco_0875105</name>
</gene>
<accession>A0ABQ5BQ93</accession>
<dbReference type="SUPFAM" id="SSF56672">
    <property type="entry name" value="DNA/RNA polymerases"/>
    <property type="match status" value="1"/>
</dbReference>